<dbReference type="GO" id="GO:0034993">
    <property type="term" value="C:meiotic nuclear membrane microtubule tethering complex"/>
    <property type="evidence" value="ECO:0007669"/>
    <property type="project" value="TreeGrafter"/>
</dbReference>
<sequence>MKTDLNKLRSNLNILGNNLNSLSNEVKVVMESNSEIENNFKEIKCRLRNLSDTILKLRNEVYEESISLDSVKEIVKSELETYDADKTGKTDFALESSGGSIISTRNTETYFVGVPTMSIFGIPICKQHNIPRIIIQVSFIINIL</sequence>
<dbReference type="InterPro" id="IPR045119">
    <property type="entry name" value="SUN1-5"/>
</dbReference>
<accession>A0AAJ6YEL0</accession>
<dbReference type="Gene3D" id="2.60.120.260">
    <property type="entry name" value="Galactose-binding domain-like"/>
    <property type="match status" value="1"/>
</dbReference>
<dbReference type="GO" id="GO:0043495">
    <property type="term" value="F:protein-membrane adaptor activity"/>
    <property type="evidence" value="ECO:0007669"/>
    <property type="project" value="TreeGrafter"/>
</dbReference>
<evidence type="ECO:0000256" key="1">
    <source>
        <dbReference type="SAM" id="Coils"/>
    </source>
</evidence>
<evidence type="ECO:0000313" key="2">
    <source>
        <dbReference type="Proteomes" id="UP000695007"/>
    </source>
</evidence>
<keyword evidence="2" id="KW-1185">Reference proteome</keyword>
<protein>
    <submittedName>
        <fullName evidence="3">SUN domain-containing protein 1-like</fullName>
    </submittedName>
</protein>
<dbReference type="PANTHER" id="PTHR12911:SF8">
    <property type="entry name" value="KLAROID PROTEIN-RELATED"/>
    <property type="match status" value="1"/>
</dbReference>
<keyword evidence="1" id="KW-0175">Coiled coil</keyword>
<dbReference type="GeneID" id="105361228"/>
<dbReference type="KEGG" id="csol:105361228"/>
<organism evidence="2 3">
    <name type="scientific">Ceratosolen solmsi marchali</name>
    <dbReference type="NCBI Taxonomy" id="326594"/>
    <lineage>
        <taxon>Eukaryota</taxon>
        <taxon>Metazoa</taxon>
        <taxon>Ecdysozoa</taxon>
        <taxon>Arthropoda</taxon>
        <taxon>Hexapoda</taxon>
        <taxon>Insecta</taxon>
        <taxon>Pterygota</taxon>
        <taxon>Neoptera</taxon>
        <taxon>Endopterygota</taxon>
        <taxon>Hymenoptera</taxon>
        <taxon>Apocrita</taxon>
        <taxon>Proctotrupomorpha</taxon>
        <taxon>Chalcidoidea</taxon>
        <taxon>Agaonidae</taxon>
        <taxon>Agaoninae</taxon>
        <taxon>Ceratosolen</taxon>
    </lineage>
</organism>
<dbReference type="PANTHER" id="PTHR12911">
    <property type="entry name" value="SAD1/UNC-84-LIKE PROTEIN-RELATED"/>
    <property type="match status" value="1"/>
</dbReference>
<dbReference type="Proteomes" id="UP000695007">
    <property type="component" value="Unplaced"/>
</dbReference>
<gene>
    <name evidence="3" type="primary">LOC105361228</name>
</gene>
<dbReference type="AlphaFoldDB" id="A0AAJ6YEL0"/>
<name>A0AAJ6YEL0_9HYME</name>
<reference evidence="3" key="1">
    <citation type="submission" date="2025-08" db="UniProtKB">
        <authorList>
            <consortium name="RefSeq"/>
        </authorList>
    </citation>
    <scope>IDENTIFICATION</scope>
</reference>
<dbReference type="RefSeq" id="XP_011496640.1">
    <property type="nucleotide sequence ID" value="XM_011498338.1"/>
</dbReference>
<proteinExistence type="predicted"/>
<evidence type="ECO:0000313" key="3">
    <source>
        <dbReference type="RefSeq" id="XP_011496640.1"/>
    </source>
</evidence>
<feature type="coiled-coil region" evidence="1">
    <location>
        <begin position="5"/>
        <end position="60"/>
    </location>
</feature>